<dbReference type="STRING" id="3469.A0A4Y7L1Q9"/>
<evidence type="ECO:0000256" key="1">
    <source>
        <dbReference type="ARBA" id="ARBA00004370"/>
    </source>
</evidence>
<dbReference type="Gramene" id="RZC78582">
    <property type="protein sequence ID" value="RZC78582"/>
    <property type="gene ID" value="C5167_002777"/>
</dbReference>
<feature type="transmembrane region" description="Helical" evidence="3">
    <location>
        <begin position="12"/>
        <end position="31"/>
    </location>
</feature>
<evidence type="ECO:0000256" key="2">
    <source>
        <dbReference type="ARBA" id="ARBA00023136"/>
    </source>
</evidence>
<comment type="subcellular location">
    <subcellularLocation>
        <location evidence="1">Membrane</location>
    </subcellularLocation>
</comment>
<keyword evidence="5" id="KW-1185">Reference proteome</keyword>
<protein>
    <submittedName>
        <fullName evidence="4">Uncharacterized protein</fullName>
    </submittedName>
</protein>
<dbReference type="GO" id="GO:0098542">
    <property type="term" value="P:defense response to other organism"/>
    <property type="evidence" value="ECO:0007669"/>
    <property type="project" value="InterPro"/>
</dbReference>
<evidence type="ECO:0000313" key="4">
    <source>
        <dbReference type="EMBL" id="RZC78582.1"/>
    </source>
</evidence>
<dbReference type="PANTHER" id="PTHR31415:SF4">
    <property type="entry name" value="NDR1_HIN1-LIKE PROTEIN 3"/>
    <property type="match status" value="1"/>
</dbReference>
<dbReference type="InterPro" id="IPR044839">
    <property type="entry name" value="NDR1-like"/>
</dbReference>
<dbReference type="EMBL" id="CM010723">
    <property type="protein sequence ID" value="RZC78582.1"/>
    <property type="molecule type" value="Genomic_DNA"/>
</dbReference>
<keyword evidence="2 3" id="KW-0472">Membrane</keyword>
<name>A0A4Y7L1Q9_PAPSO</name>
<evidence type="ECO:0000256" key="3">
    <source>
        <dbReference type="SAM" id="Phobius"/>
    </source>
</evidence>
<evidence type="ECO:0000313" key="5">
    <source>
        <dbReference type="Proteomes" id="UP000316621"/>
    </source>
</evidence>
<dbReference type="Proteomes" id="UP000316621">
    <property type="component" value="Chromosome 9"/>
</dbReference>
<sequence length="206" mass="22540">MGGRCLCCSCLLTTVIFIGGFVCLIVFLGVLPYKNMKFHVIDASLTKFYLTNDDILHYNLALNISLRNSNKKTSISYYYIGSTTYCYGKDLALVSLTPFRQGSKNTTVLNPVFQGKASLKLRGPDLRDFNNDQRDGSYSIHVELYLTSKLTYAGGGRGSNVGIIAKCGLLRLPLLGSSSNNQTVTGGVFNTNKRCKVSTVNLDSSD</sequence>
<accession>A0A4Y7L1Q9</accession>
<dbReference type="PANTHER" id="PTHR31415">
    <property type="entry name" value="OS05G0367900 PROTEIN"/>
    <property type="match status" value="1"/>
</dbReference>
<keyword evidence="3" id="KW-1133">Transmembrane helix</keyword>
<dbReference type="GO" id="GO:0005886">
    <property type="term" value="C:plasma membrane"/>
    <property type="evidence" value="ECO:0007669"/>
    <property type="project" value="TreeGrafter"/>
</dbReference>
<reference evidence="4 5" key="1">
    <citation type="journal article" date="2018" name="Science">
        <title>The opium poppy genome and morphinan production.</title>
        <authorList>
            <person name="Guo L."/>
            <person name="Winzer T."/>
            <person name="Yang X."/>
            <person name="Li Y."/>
            <person name="Ning Z."/>
            <person name="He Z."/>
            <person name="Teodor R."/>
            <person name="Lu Y."/>
            <person name="Bowser T.A."/>
            <person name="Graham I.A."/>
            <person name="Ye K."/>
        </authorList>
    </citation>
    <scope>NUCLEOTIDE SEQUENCE [LARGE SCALE GENOMIC DNA]</scope>
    <source>
        <strain evidence="5">cv. HN1</strain>
        <tissue evidence="4">Leaves</tissue>
    </source>
</reference>
<organism evidence="4 5">
    <name type="scientific">Papaver somniferum</name>
    <name type="common">Opium poppy</name>
    <dbReference type="NCBI Taxonomy" id="3469"/>
    <lineage>
        <taxon>Eukaryota</taxon>
        <taxon>Viridiplantae</taxon>
        <taxon>Streptophyta</taxon>
        <taxon>Embryophyta</taxon>
        <taxon>Tracheophyta</taxon>
        <taxon>Spermatophyta</taxon>
        <taxon>Magnoliopsida</taxon>
        <taxon>Ranunculales</taxon>
        <taxon>Papaveraceae</taxon>
        <taxon>Papaveroideae</taxon>
        <taxon>Papaver</taxon>
    </lineage>
</organism>
<keyword evidence="3" id="KW-0812">Transmembrane</keyword>
<dbReference type="GO" id="GO:0009506">
    <property type="term" value="C:plasmodesma"/>
    <property type="evidence" value="ECO:0007669"/>
    <property type="project" value="TreeGrafter"/>
</dbReference>
<proteinExistence type="predicted"/>
<dbReference type="AlphaFoldDB" id="A0A4Y7L1Q9"/>
<gene>
    <name evidence="4" type="ORF">C5167_002777</name>
</gene>